<evidence type="ECO:0000256" key="11">
    <source>
        <dbReference type="SAM" id="SignalP"/>
    </source>
</evidence>
<dbReference type="Proteomes" id="UP000289886">
    <property type="component" value="Unassembled WGS sequence"/>
</dbReference>
<comment type="similarity">
    <text evidence="3">Belongs to the claudin family.</text>
</comment>
<dbReference type="EMBL" id="SCEB01000052">
    <property type="protein sequence ID" value="RXN01385.1"/>
    <property type="molecule type" value="Genomic_DNA"/>
</dbReference>
<dbReference type="InterPro" id="IPR017974">
    <property type="entry name" value="Claudin_CS"/>
</dbReference>
<dbReference type="GO" id="GO:0005198">
    <property type="term" value="F:structural molecule activity"/>
    <property type="evidence" value="ECO:0007669"/>
    <property type="project" value="InterPro"/>
</dbReference>
<comment type="subcellular location">
    <subcellularLocation>
        <location evidence="1">Cell junction</location>
        <location evidence="1">Tight junction</location>
    </subcellularLocation>
    <subcellularLocation>
        <location evidence="2">Cell membrane</location>
        <topology evidence="2">Multi-pass membrane protein</topology>
    </subcellularLocation>
</comment>
<keyword evidence="7" id="KW-0965">Cell junction</keyword>
<name>A0A662YXK3_ACIRT</name>
<protein>
    <recommendedName>
        <fullName evidence="14">Claudin</fullName>
    </recommendedName>
</protein>
<organism evidence="12 13">
    <name type="scientific">Acipenser ruthenus</name>
    <name type="common">Sterlet sturgeon</name>
    <dbReference type="NCBI Taxonomy" id="7906"/>
    <lineage>
        <taxon>Eukaryota</taxon>
        <taxon>Metazoa</taxon>
        <taxon>Chordata</taxon>
        <taxon>Craniata</taxon>
        <taxon>Vertebrata</taxon>
        <taxon>Euteleostomi</taxon>
        <taxon>Actinopterygii</taxon>
        <taxon>Chondrostei</taxon>
        <taxon>Acipenseriformes</taxon>
        <taxon>Acipenseridae</taxon>
        <taxon>Acipenser</taxon>
    </lineage>
</organism>
<evidence type="ECO:0000256" key="9">
    <source>
        <dbReference type="ARBA" id="ARBA00023136"/>
    </source>
</evidence>
<keyword evidence="5" id="KW-1003">Cell membrane</keyword>
<evidence type="ECO:0000256" key="10">
    <source>
        <dbReference type="SAM" id="Phobius"/>
    </source>
</evidence>
<feature type="transmembrane region" description="Helical" evidence="10">
    <location>
        <begin position="213"/>
        <end position="234"/>
    </location>
</feature>
<proteinExistence type="inferred from homology"/>
<evidence type="ECO:0008006" key="14">
    <source>
        <dbReference type="Google" id="ProtNLM"/>
    </source>
</evidence>
<evidence type="ECO:0000313" key="13">
    <source>
        <dbReference type="Proteomes" id="UP000289886"/>
    </source>
</evidence>
<dbReference type="AlphaFoldDB" id="A0A662YXK3"/>
<dbReference type="Pfam" id="PF00822">
    <property type="entry name" value="PMP22_Claudin"/>
    <property type="match status" value="1"/>
</dbReference>
<comment type="caution">
    <text evidence="12">The sequence shown here is derived from an EMBL/GenBank/DDBJ whole genome shotgun (WGS) entry which is preliminary data.</text>
</comment>
<evidence type="ECO:0000256" key="2">
    <source>
        <dbReference type="ARBA" id="ARBA00004651"/>
    </source>
</evidence>
<evidence type="ECO:0000256" key="6">
    <source>
        <dbReference type="ARBA" id="ARBA00022692"/>
    </source>
</evidence>
<keyword evidence="4" id="KW-0796">Tight junction</keyword>
<evidence type="ECO:0000256" key="4">
    <source>
        <dbReference type="ARBA" id="ARBA00022427"/>
    </source>
</evidence>
<keyword evidence="8 10" id="KW-1133">Transmembrane helix</keyword>
<evidence type="ECO:0000256" key="8">
    <source>
        <dbReference type="ARBA" id="ARBA00022989"/>
    </source>
</evidence>
<feature type="transmembrane region" description="Helical" evidence="10">
    <location>
        <begin position="174"/>
        <end position="193"/>
    </location>
</feature>
<dbReference type="PRINTS" id="PR01077">
    <property type="entry name" value="CLAUDIN"/>
</dbReference>
<sequence>MAVMALQIVGLVMGFLGLILQIASTCSNTWRVSSNADSVISATWVFEGLWMNCAASALGSVQCKWFRGLLGLDSSCLANNSWKVSTVAGSVITSSTLYENLWKACAKDSTGVSNCRDFESLLALPGYVQGCRALMIVSLLLGLAGVIVALLGLKCTKIGSGNEQTKGKIALTGGVCLIASGLCCIIPVSWYAYQITQEFYNPIYGGTKYELGPALYMGWGGAILAILGGAFLCCSCTGGQKGYKYAGPGQRNQQNIYKASSAGETKAYV</sequence>
<dbReference type="FunFam" id="1.20.140.150:FF:000001">
    <property type="entry name" value="Claudin"/>
    <property type="match status" value="1"/>
</dbReference>
<gene>
    <name evidence="12" type="ORF">EOD39_6981</name>
</gene>
<dbReference type="InterPro" id="IPR004031">
    <property type="entry name" value="PMP22/EMP/MP20/Claudin"/>
</dbReference>
<dbReference type="InterPro" id="IPR006187">
    <property type="entry name" value="Claudin"/>
</dbReference>
<evidence type="ECO:0000256" key="3">
    <source>
        <dbReference type="ARBA" id="ARBA00008295"/>
    </source>
</evidence>
<evidence type="ECO:0000256" key="1">
    <source>
        <dbReference type="ARBA" id="ARBA00004435"/>
    </source>
</evidence>
<evidence type="ECO:0000313" key="12">
    <source>
        <dbReference type="EMBL" id="RXN01385.1"/>
    </source>
</evidence>
<feature type="transmembrane region" description="Helical" evidence="10">
    <location>
        <begin position="133"/>
        <end position="153"/>
    </location>
</feature>
<dbReference type="GO" id="GO:0005886">
    <property type="term" value="C:plasma membrane"/>
    <property type="evidence" value="ECO:0007669"/>
    <property type="project" value="UniProtKB-SubCell"/>
</dbReference>
<dbReference type="PROSITE" id="PS01346">
    <property type="entry name" value="CLAUDIN"/>
    <property type="match status" value="2"/>
</dbReference>
<feature type="signal peptide" evidence="11">
    <location>
        <begin position="1"/>
        <end position="25"/>
    </location>
</feature>
<feature type="chain" id="PRO_5024795049" description="Claudin" evidence="11">
    <location>
        <begin position="26"/>
        <end position="269"/>
    </location>
</feature>
<evidence type="ECO:0000256" key="5">
    <source>
        <dbReference type="ARBA" id="ARBA00022475"/>
    </source>
</evidence>
<accession>A0A662YXK3</accession>
<dbReference type="GO" id="GO:0005923">
    <property type="term" value="C:bicellular tight junction"/>
    <property type="evidence" value="ECO:0007669"/>
    <property type="project" value="UniProtKB-SubCell"/>
</dbReference>
<reference evidence="12 13" key="1">
    <citation type="submission" date="2019-01" db="EMBL/GenBank/DDBJ databases">
        <title>Draft Genome and Complete Hox-Cluster Characterization of the Sterlet Sturgeon (Acipenser ruthenus).</title>
        <authorList>
            <person name="Wei Q."/>
        </authorList>
    </citation>
    <scope>NUCLEOTIDE SEQUENCE [LARGE SCALE GENOMIC DNA]</scope>
    <source>
        <strain evidence="12">WHYD16114868_AA</strain>
        <tissue evidence="12">Blood</tissue>
    </source>
</reference>
<dbReference type="Gene3D" id="1.20.140.150">
    <property type="match status" value="2"/>
</dbReference>
<keyword evidence="6 10" id="KW-0812">Transmembrane</keyword>
<keyword evidence="9 10" id="KW-0472">Membrane</keyword>
<keyword evidence="11" id="KW-0732">Signal</keyword>
<dbReference type="PANTHER" id="PTHR12002">
    <property type="entry name" value="CLAUDIN"/>
    <property type="match status" value="1"/>
</dbReference>
<evidence type="ECO:0000256" key="7">
    <source>
        <dbReference type="ARBA" id="ARBA00022949"/>
    </source>
</evidence>
<keyword evidence="13" id="KW-1185">Reference proteome</keyword>